<reference evidence="3 4" key="1">
    <citation type="submission" date="2018-08" db="EMBL/GenBank/DDBJ databases">
        <title>The complete genome sequence of Streptomyces seoulensis, a pioneer strain for nickel superoxide dismutase discovery.</title>
        <authorList>
            <person name="Shin J."/>
            <person name="Lee J.-S."/>
            <person name="Lee E.-J."/>
            <person name="Youn H.-D."/>
        </authorList>
    </citation>
    <scope>NUCLEOTIDE SEQUENCE [LARGE SCALE GENOMIC DNA]</scope>
    <source>
        <strain evidence="3 4">KCTC 9819</strain>
    </source>
</reference>
<sequence>MLAGPAPDGAAPPGWWSRHHPPRPGRATSRGGGSGRGGAGTPRRRSRVTGVPRAGRPRRGESGGMTDMTELYASLFTGFSGATHRVRARQYVDGLLGVDGRKTVAHIAAAVGGPEDEQRLRRFVSGGAWRWGPVRRALAQAVTSRAGEGAGAWVVGPVSIPKTGDRSVGVTRHWSRERGRVLVGQLAFGAWFTTGGSLVPVSWRLVRGGDEAGRAAAVAELVTEVTDWTGGRRPVVVDPGVLPVADPARQPWARCPLTVRVRPEVRLAVKRRPVTGSAEVAPAAQVFRSAGLRSASDGGVATVPAALATGGLGPSTAVGVWPAGHAVGRPEEVWLSDLPAERPAVLGALVRLPERVAGGWRTRGAAVGLADYEGRSLAGWHRHMTLASCAYAVQELAGDRAQARRPAVCAA</sequence>
<name>A0A4P6TZU1_STRSO</name>
<accession>A0A4P6TZU1</accession>
<evidence type="ECO:0000256" key="1">
    <source>
        <dbReference type="SAM" id="MobiDB-lite"/>
    </source>
</evidence>
<protein>
    <submittedName>
        <fullName evidence="3">Transposase</fullName>
    </submittedName>
</protein>
<evidence type="ECO:0000313" key="3">
    <source>
        <dbReference type="EMBL" id="QBJ93000.1"/>
    </source>
</evidence>
<dbReference type="EMBL" id="CP032229">
    <property type="protein sequence ID" value="QBJ93000.1"/>
    <property type="molecule type" value="Genomic_DNA"/>
</dbReference>
<keyword evidence="4" id="KW-1185">Reference proteome</keyword>
<dbReference type="KEGG" id="sseo:D0Z67_23755"/>
<dbReference type="PANTHER" id="PTHR33627:SF1">
    <property type="entry name" value="TRANSPOSASE"/>
    <property type="match status" value="1"/>
</dbReference>
<evidence type="ECO:0000259" key="2">
    <source>
        <dbReference type="Pfam" id="PF13546"/>
    </source>
</evidence>
<feature type="compositionally biased region" description="Gly residues" evidence="1">
    <location>
        <begin position="30"/>
        <end position="40"/>
    </location>
</feature>
<feature type="compositionally biased region" description="Low complexity" evidence="1">
    <location>
        <begin position="1"/>
        <end position="14"/>
    </location>
</feature>
<organism evidence="3 4">
    <name type="scientific">Streptomyces seoulensis</name>
    <dbReference type="NCBI Taxonomy" id="73044"/>
    <lineage>
        <taxon>Bacteria</taxon>
        <taxon>Bacillati</taxon>
        <taxon>Actinomycetota</taxon>
        <taxon>Actinomycetes</taxon>
        <taxon>Kitasatosporales</taxon>
        <taxon>Streptomycetaceae</taxon>
        <taxon>Streptomyces</taxon>
    </lineage>
</organism>
<gene>
    <name evidence="3" type="ORF">D0Z67_23755</name>
</gene>
<feature type="domain" description="Transposase IS701-like DDE" evidence="2">
    <location>
        <begin position="75"/>
        <end position="206"/>
    </location>
</feature>
<dbReference type="STRING" id="73044.GCA_000725795_04418"/>
<dbReference type="Pfam" id="PF13546">
    <property type="entry name" value="DDE_5"/>
    <property type="match status" value="1"/>
</dbReference>
<dbReference type="PANTHER" id="PTHR33627">
    <property type="entry name" value="TRANSPOSASE"/>
    <property type="match status" value="1"/>
</dbReference>
<evidence type="ECO:0000313" key="4">
    <source>
        <dbReference type="Proteomes" id="UP000292547"/>
    </source>
</evidence>
<feature type="region of interest" description="Disordered" evidence="1">
    <location>
        <begin position="1"/>
        <end position="66"/>
    </location>
</feature>
<dbReference type="InterPro" id="IPR038721">
    <property type="entry name" value="IS701-like_DDE_dom"/>
</dbReference>
<dbReference type="Proteomes" id="UP000292547">
    <property type="component" value="Chromosome"/>
</dbReference>
<proteinExistence type="predicted"/>
<dbReference type="AlphaFoldDB" id="A0A4P6TZU1"/>
<dbReference type="OrthoDB" id="3657225at2"/>
<dbReference type="InterPro" id="IPR039365">
    <property type="entry name" value="IS701-like"/>
</dbReference>